<protein>
    <submittedName>
        <fullName evidence="2">Aminoglycoside phosphotransferase family protein</fullName>
    </submittedName>
</protein>
<dbReference type="InterPro" id="IPR002575">
    <property type="entry name" value="Aminoglycoside_PTrfase"/>
</dbReference>
<sequence length="290" mass="31472">MPRTGPGPEQAAVHVSEVPRAVGAATSIATSLGLPVDDTSVLQNSNKLSLRLLPCDVVARVAPVAHHVAEFEVALAQRLAEAGCPVAVLDPRAEPRVHERDGFVVTFWTHYESSAPGKLPPAEYADALHRLHAGMRLLDVPAPRFTDGAARAAELLADHTLTPELPDRDRELLAGTIHDLRSTLDERGGAGQLLHGEPHPGNLLDTEHGPLFIDLETCCLGPTEFDLAHAPEDIAALYPGVDHQLLHDCRLLVLAMIATWRWDRTDQLPNGHRLGQEWVAQLRARIGHFG</sequence>
<evidence type="ECO:0000259" key="1">
    <source>
        <dbReference type="Pfam" id="PF01636"/>
    </source>
</evidence>
<dbReference type="Gene3D" id="3.30.200.70">
    <property type="match status" value="1"/>
</dbReference>
<dbReference type="Proteomes" id="UP000694501">
    <property type="component" value="Unassembled WGS sequence"/>
</dbReference>
<dbReference type="SUPFAM" id="SSF56112">
    <property type="entry name" value="Protein kinase-like (PK-like)"/>
    <property type="match status" value="1"/>
</dbReference>
<dbReference type="Gene3D" id="1.10.510.10">
    <property type="entry name" value="Transferase(Phosphotransferase) domain 1"/>
    <property type="match status" value="1"/>
</dbReference>
<dbReference type="AlphaFoldDB" id="A0A949N451"/>
<reference evidence="2" key="1">
    <citation type="submission" date="2021-06" db="EMBL/GenBank/DDBJ databases">
        <title>Sequencing of actinobacteria type strains.</title>
        <authorList>
            <person name="Nguyen G.-S."/>
            <person name="Wentzel A."/>
        </authorList>
    </citation>
    <scope>NUCLEOTIDE SEQUENCE</scope>
    <source>
        <strain evidence="2">P38-E01</strain>
    </source>
</reference>
<comment type="caution">
    <text evidence="2">The sequence shown here is derived from an EMBL/GenBank/DDBJ whole genome shotgun (WGS) entry which is preliminary data.</text>
</comment>
<dbReference type="InterPro" id="IPR011009">
    <property type="entry name" value="Kinase-like_dom_sf"/>
</dbReference>
<dbReference type="EMBL" id="JAELVF020000001">
    <property type="protein sequence ID" value="MBU7596587.1"/>
    <property type="molecule type" value="Genomic_DNA"/>
</dbReference>
<feature type="domain" description="Aminoglycoside phosphotransferase" evidence="1">
    <location>
        <begin position="57"/>
        <end position="231"/>
    </location>
</feature>
<accession>A0A949N451</accession>
<gene>
    <name evidence="2" type="ORF">JGS22_002775</name>
</gene>
<organism evidence="2 3">
    <name type="scientific">Streptomyces tardus</name>
    <dbReference type="NCBI Taxonomy" id="2780544"/>
    <lineage>
        <taxon>Bacteria</taxon>
        <taxon>Bacillati</taxon>
        <taxon>Actinomycetota</taxon>
        <taxon>Actinomycetes</taxon>
        <taxon>Kitasatosporales</taxon>
        <taxon>Streptomycetaceae</taxon>
        <taxon>Streptomyces</taxon>
    </lineage>
</organism>
<name>A0A949N451_9ACTN</name>
<dbReference type="Pfam" id="PF01636">
    <property type="entry name" value="APH"/>
    <property type="match status" value="1"/>
</dbReference>
<proteinExistence type="predicted"/>
<evidence type="ECO:0000313" key="2">
    <source>
        <dbReference type="EMBL" id="MBU7596587.1"/>
    </source>
</evidence>
<dbReference type="Gene3D" id="1.20.1270.170">
    <property type="match status" value="1"/>
</dbReference>
<keyword evidence="3" id="KW-1185">Reference proteome</keyword>
<evidence type="ECO:0000313" key="3">
    <source>
        <dbReference type="Proteomes" id="UP000694501"/>
    </source>
</evidence>